<feature type="transmembrane region" description="Helical" evidence="11">
    <location>
        <begin position="20"/>
        <end position="46"/>
    </location>
</feature>
<dbReference type="GO" id="GO:0005886">
    <property type="term" value="C:plasma membrane"/>
    <property type="evidence" value="ECO:0007669"/>
    <property type="project" value="UniProtKB-SubCell"/>
</dbReference>
<keyword evidence="6" id="KW-0597">Phosphoprotein</keyword>
<evidence type="ECO:0000256" key="11">
    <source>
        <dbReference type="SAM" id="Phobius"/>
    </source>
</evidence>
<keyword evidence="5" id="KW-1003">Cell membrane</keyword>
<dbReference type="Gene3D" id="1.10.287.130">
    <property type="match status" value="1"/>
</dbReference>
<dbReference type="SUPFAM" id="SSF55874">
    <property type="entry name" value="ATPase domain of HSP90 chaperone/DNA topoisomerase II/histidine kinase"/>
    <property type="match status" value="1"/>
</dbReference>
<dbReference type="Pfam" id="PF02518">
    <property type="entry name" value="HATPase_c"/>
    <property type="match status" value="1"/>
</dbReference>
<dbReference type="OrthoDB" id="9772100at2"/>
<keyword evidence="12" id="KW-0808">Transferase</keyword>
<evidence type="ECO:0000256" key="8">
    <source>
        <dbReference type="ARBA" id="ARBA00022989"/>
    </source>
</evidence>
<dbReference type="GO" id="GO:0000155">
    <property type="term" value="F:phosphorelay sensor kinase activity"/>
    <property type="evidence" value="ECO:0007669"/>
    <property type="project" value="InterPro"/>
</dbReference>
<dbReference type="InterPro" id="IPR029151">
    <property type="entry name" value="Sensor-like_sf"/>
</dbReference>
<proteinExistence type="predicted"/>
<comment type="catalytic activity">
    <reaction evidence="1">
        <text>ATP + protein L-histidine = ADP + protein N-phospho-L-histidine.</text>
        <dbReference type="EC" id="2.7.13.3"/>
    </reaction>
</comment>
<evidence type="ECO:0000256" key="4">
    <source>
        <dbReference type="ARBA" id="ARBA00012438"/>
    </source>
</evidence>
<dbReference type="InterPro" id="IPR004358">
    <property type="entry name" value="Sig_transdc_His_kin-like_C"/>
</dbReference>
<evidence type="ECO:0000256" key="2">
    <source>
        <dbReference type="ARBA" id="ARBA00004533"/>
    </source>
</evidence>
<dbReference type="SUPFAM" id="SSF103190">
    <property type="entry name" value="Sensory domain-like"/>
    <property type="match status" value="2"/>
</dbReference>
<dbReference type="PANTHER" id="PTHR43065:SF22">
    <property type="entry name" value="HISTIDINE KINASE"/>
    <property type="match status" value="1"/>
</dbReference>
<organism evidence="12 13">
    <name type="scientific">Photobacterium damselae</name>
    <dbReference type="NCBI Taxonomy" id="38293"/>
    <lineage>
        <taxon>Bacteria</taxon>
        <taxon>Pseudomonadati</taxon>
        <taxon>Pseudomonadota</taxon>
        <taxon>Gammaproteobacteria</taxon>
        <taxon>Vibrionales</taxon>
        <taxon>Vibrionaceae</taxon>
        <taxon>Photobacterium</taxon>
    </lineage>
</organism>
<keyword evidence="9 11" id="KW-0472">Membrane</keyword>
<dbReference type="InterPro" id="IPR033463">
    <property type="entry name" value="sCache_3"/>
</dbReference>
<dbReference type="InterPro" id="IPR005467">
    <property type="entry name" value="His_kinase_dom"/>
</dbReference>
<evidence type="ECO:0000256" key="1">
    <source>
        <dbReference type="ARBA" id="ARBA00000085"/>
    </source>
</evidence>
<protein>
    <recommendedName>
        <fullName evidence="4">histidine kinase</fullName>
        <ecNumber evidence="4">2.7.13.3</ecNumber>
    </recommendedName>
</protein>
<accession>A0A2T3QLU7</accession>
<dbReference type="InterPro" id="IPR036097">
    <property type="entry name" value="HisK_dim/P_sf"/>
</dbReference>
<dbReference type="Gene3D" id="3.30.565.10">
    <property type="entry name" value="Histidine kinase-like ATPase, C-terminal domain"/>
    <property type="match status" value="1"/>
</dbReference>
<dbReference type="SUPFAM" id="SSF47384">
    <property type="entry name" value="Homodimeric domain of signal transducing histidine kinase"/>
    <property type="match status" value="1"/>
</dbReference>
<dbReference type="PRINTS" id="PR00344">
    <property type="entry name" value="BCTRLSENSOR"/>
</dbReference>
<evidence type="ECO:0000256" key="9">
    <source>
        <dbReference type="ARBA" id="ARBA00023136"/>
    </source>
</evidence>
<evidence type="ECO:0000313" key="13">
    <source>
        <dbReference type="Proteomes" id="UP000251647"/>
    </source>
</evidence>
<evidence type="ECO:0000313" key="12">
    <source>
        <dbReference type="EMBL" id="SPY28137.1"/>
    </source>
</evidence>
<dbReference type="InterPro" id="IPR003661">
    <property type="entry name" value="HisK_dim/P_dom"/>
</dbReference>
<dbReference type="Pfam" id="PF17202">
    <property type="entry name" value="sCache_3_3"/>
    <property type="match status" value="1"/>
</dbReference>
<keyword evidence="8 11" id="KW-1133">Transmembrane helix</keyword>
<dbReference type="EMBL" id="UATL01000001">
    <property type="protein sequence ID" value="SPY28137.1"/>
    <property type="molecule type" value="Genomic_DNA"/>
</dbReference>
<keyword evidence="10" id="KW-0175">Coiled coil</keyword>
<dbReference type="SMART" id="SM00388">
    <property type="entry name" value="HisKA"/>
    <property type="match status" value="1"/>
</dbReference>
<dbReference type="CDD" id="cd00082">
    <property type="entry name" value="HisKA"/>
    <property type="match status" value="1"/>
</dbReference>
<evidence type="ECO:0000256" key="3">
    <source>
        <dbReference type="ARBA" id="ARBA00004651"/>
    </source>
</evidence>
<gene>
    <name evidence="12" type="primary">zraS</name>
    <name evidence="12" type="ORF">NCTC11647_01224</name>
</gene>
<comment type="subcellular location">
    <subcellularLocation>
        <location evidence="2">Cell inner membrane</location>
    </subcellularLocation>
    <subcellularLocation>
        <location evidence="3">Cell membrane</location>
        <topology evidence="3">Multi-pass membrane protein</topology>
    </subcellularLocation>
</comment>
<dbReference type="AlphaFoldDB" id="A0A2T3QLU7"/>
<keyword evidence="7 11" id="KW-0812">Transmembrane</keyword>
<feature type="coiled-coil region" evidence="10">
    <location>
        <begin position="389"/>
        <end position="437"/>
    </location>
</feature>
<evidence type="ECO:0000256" key="6">
    <source>
        <dbReference type="ARBA" id="ARBA00022553"/>
    </source>
</evidence>
<dbReference type="InterPro" id="IPR036890">
    <property type="entry name" value="HATPase_C_sf"/>
</dbReference>
<name>A0A2T3QLU7_PHODM</name>
<dbReference type="PANTHER" id="PTHR43065">
    <property type="entry name" value="SENSOR HISTIDINE KINASE"/>
    <property type="match status" value="1"/>
</dbReference>
<dbReference type="PROSITE" id="PS50109">
    <property type="entry name" value="HIS_KIN"/>
    <property type="match status" value="1"/>
</dbReference>
<dbReference type="InterPro" id="IPR003594">
    <property type="entry name" value="HATPase_dom"/>
</dbReference>
<evidence type="ECO:0000256" key="7">
    <source>
        <dbReference type="ARBA" id="ARBA00022692"/>
    </source>
</evidence>
<dbReference type="Pfam" id="PF00512">
    <property type="entry name" value="HisKA"/>
    <property type="match status" value="1"/>
</dbReference>
<sequence>MKLRTFVATWLNRFRTMVRYRLLVLTSVPIFLTMLALIGITLYWTLMYTWQSALMNVRADLAVAHHSMELLQREQWMQLTSLTHSYDFQQRLRHDERSLTRWVPTQAKNYDLDFVIIHPASQLAEFPKSNRKLLLAGKQQTFFEVLNSQELYRLNPDLPARAQIPMLRGNKIERRGLVSRSLIPIFNDRHELQWIIDGGMLLNNSTQLVDRIRDLVYASNTLPKGSIGTVTLFMDDLRVSTNVPLDSSMKKGRAIGTPVSEQVKLDVLKDGQVWVDRAYVYDAWYVSAYEPLRNYDGKVIGMLYTGYLEWPLVRTYLTNIIEMGIAICIVLLLSSIIVYRGSRDLFLPIEKIHHVVRAVQLGLKKRIGKLDLSENHELQILGRQFDSMLDLLDQRNEAIKQAAIELEDKVDARTHSLHEKTEELERHIQLLNQARHKLVNSEKLAALGELTAGIAHEINNPIAVILGNVELIQFELGDGTAPIKDELEAIHEQIDRIRNITRSLLQYSRQGGVQDEIIWQHINPIVEESLTLVRSGTKKLDIKIETDLQAKCSVEVNRHQLLQVLVNLQMNGVHAMNDSGILQISTQDWTEGKTTIGAIIKITDHGCGISEQNLTRIFNPFFTTRRSGTGLGLSVSQGIIESIGGEIRVQSEVEVGTTFSIFLHEKAMIEQEGDILLQIKP</sequence>
<dbReference type="Proteomes" id="UP000251647">
    <property type="component" value="Unassembled WGS sequence"/>
</dbReference>
<evidence type="ECO:0000256" key="10">
    <source>
        <dbReference type="SAM" id="Coils"/>
    </source>
</evidence>
<evidence type="ECO:0000256" key="5">
    <source>
        <dbReference type="ARBA" id="ARBA00022475"/>
    </source>
</evidence>
<reference evidence="12 13" key="1">
    <citation type="submission" date="2018-06" db="EMBL/GenBank/DDBJ databases">
        <authorList>
            <consortium name="Pathogen Informatics"/>
            <person name="Doyle S."/>
        </authorList>
    </citation>
    <scope>NUCLEOTIDE SEQUENCE [LARGE SCALE GENOMIC DNA]</scope>
    <source>
        <strain evidence="12 13">NCTC11647</strain>
    </source>
</reference>
<dbReference type="RefSeq" id="WP_005299561.1">
    <property type="nucleotide sequence ID" value="NZ_PYOG01000005.1"/>
</dbReference>
<dbReference type="SMART" id="SM00387">
    <property type="entry name" value="HATPase_c"/>
    <property type="match status" value="1"/>
</dbReference>
<dbReference type="EC" id="2.7.13.3" evidence="4"/>